<dbReference type="SUPFAM" id="SSF53756">
    <property type="entry name" value="UDP-Glycosyltransferase/glycogen phosphorylase"/>
    <property type="match status" value="1"/>
</dbReference>
<dbReference type="GO" id="GO:0016757">
    <property type="term" value="F:glycosyltransferase activity"/>
    <property type="evidence" value="ECO:0007669"/>
    <property type="project" value="InterPro"/>
</dbReference>
<evidence type="ECO:0000259" key="2">
    <source>
        <dbReference type="Pfam" id="PF00534"/>
    </source>
</evidence>
<organism evidence="3">
    <name type="scientific">marine sediment metagenome</name>
    <dbReference type="NCBI Taxonomy" id="412755"/>
    <lineage>
        <taxon>unclassified sequences</taxon>
        <taxon>metagenomes</taxon>
        <taxon>ecological metagenomes</taxon>
    </lineage>
</organism>
<feature type="domain" description="Glycosyl transferase family 1" evidence="2">
    <location>
        <begin position="13"/>
        <end position="97"/>
    </location>
</feature>
<evidence type="ECO:0000256" key="1">
    <source>
        <dbReference type="ARBA" id="ARBA00022679"/>
    </source>
</evidence>
<dbReference type="PANTHER" id="PTHR46401:SF2">
    <property type="entry name" value="GLYCOSYLTRANSFERASE WBBK-RELATED"/>
    <property type="match status" value="1"/>
</dbReference>
<protein>
    <recommendedName>
        <fullName evidence="2">Glycosyl transferase family 1 domain-containing protein</fullName>
    </recommendedName>
</protein>
<evidence type="ECO:0000313" key="3">
    <source>
        <dbReference type="EMBL" id="GAI90123.1"/>
    </source>
</evidence>
<dbReference type="Gene3D" id="3.40.50.2000">
    <property type="entry name" value="Glycogen Phosphorylase B"/>
    <property type="match status" value="1"/>
</dbReference>
<dbReference type="InterPro" id="IPR001296">
    <property type="entry name" value="Glyco_trans_1"/>
</dbReference>
<name>X1SAX7_9ZZZZ</name>
<sequence length="117" mass="13102">DSGIHIFTDLAQYKVAEIYQACDLFILPSRSEGFPLSILEAMASGLPIITTGGIYLDSVDKRLVKIIKSEVSEIKKTIREIVNDSNLISKMGNYSREIAVSEFAWNKSISILKYEKN</sequence>
<accession>X1SAX7</accession>
<feature type="non-terminal residue" evidence="3">
    <location>
        <position position="1"/>
    </location>
</feature>
<comment type="caution">
    <text evidence="3">The sequence shown here is derived from an EMBL/GenBank/DDBJ whole genome shotgun (WGS) entry which is preliminary data.</text>
</comment>
<reference evidence="3" key="1">
    <citation type="journal article" date="2014" name="Front. Microbiol.">
        <title>High frequency of phylogenetically diverse reductive dehalogenase-homologous genes in deep subseafloor sedimentary metagenomes.</title>
        <authorList>
            <person name="Kawai M."/>
            <person name="Futagami T."/>
            <person name="Toyoda A."/>
            <person name="Takaki Y."/>
            <person name="Nishi S."/>
            <person name="Hori S."/>
            <person name="Arai W."/>
            <person name="Tsubouchi T."/>
            <person name="Morono Y."/>
            <person name="Uchiyama I."/>
            <person name="Ito T."/>
            <person name="Fujiyama A."/>
            <person name="Inagaki F."/>
            <person name="Takami H."/>
        </authorList>
    </citation>
    <scope>NUCLEOTIDE SEQUENCE</scope>
    <source>
        <strain evidence="3">Expedition CK06-06</strain>
    </source>
</reference>
<keyword evidence="1" id="KW-0808">Transferase</keyword>
<dbReference type="GO" id="GO:0009103">
    <property type="term" value="P:lipopolysaccharide biosynthetic process"/>
    <property type="evidence" value="ECO:0007669"/>
    <property type="project" value="TreeGrafter"/>
</dbReference>
<dbReference type="CDD" id="cd03801">
    <property type="entry name" value="GT4_PimA-like"/>
    <property type="match status" value="1"/>
</dbReference>
<dbReference type="Pfam" id="PF00534">
    <property type="entry name" value="Glycos_transf_1"/>
    <property type="match status" value="1"/>
</dbReference>
<proteinExistence type="predicted"/>
<dbReference type="PANTHER" id="PTHR46401">
    <property type="entry name" value="GLYCOSYLTRANSFERASE WBBK-RELATED"/>
    <property type="match status" value="1"/>
</dbReference>
<gene>
    <name evidence="3" type="ORF">S12H4_38171</name>
</gene>
<dbReference type="AlphaFoldDB" id="X1SAX7"/>
<dbReference type="EMBL" id="BARW01022948">
    <property type="protein sequence ID" value="GAI90123.1"/>
    <property type="molecule type" value="Genomic_DNA"/>
</dbReference>